<feature type="compositionally biased region" description="Polar residues" evidence="6">
    <location>
        <begin position="936"/>
        <end position="954"/>
    </location>
</feature>
<dbReference type="OrthoDB" id="10264062at2759"/>
<dbReference type="PROSITE" id="PS50086">
    <property type="entry name" value="TBC_RABGAP"/>
    <property type="match status" value="1"/>
</dbReference>
<dbReference type="GO" id="GO:0016020">
    <property type="term" value="C:membrane"/>
    <property type="evidence" value="ECO:0007669"/>
    <property type="project" value="UniProtKB-SubCell"/>
</dbReference>
<dbReference type="SMART" id="SM00164">
    <property type="entry name" value="TBC"/>
    <property type="match status" value="1"/>
</dbReference>
<protein>
    <submittedName>
        <fullName evidence="9">GTPase activating protein</fullName>
    </submittedName>
</protein>
<dbReference type="Gene3D" id="1.10.472.80">
    <property type="entry name" value="Ypt/Rab-GAP domain of gyp1p, domain 3"/>
    <property type="match status" value="1"/>
</dbReference>
<comment type="caution">
    <text evidence="9">The sequence shown here is derived from an EMBL/GenBank/DDBJ whole genome shotgun (WGS) entry which is preliminary data.</text>
</comment>
<feature type="region of interest" description="Disordered" evidence="6">
    <location>
        <begin position="917"/>
        <end position="994"/>
    </location>
</feature>
<feature type="compositionally biased region" description="Polar residues" evidence="6">
    <location>
        <begin position="963"/>
        <end position="976"/>
    </location>
</feature>
<evidence type="ECO:0000256" key="5">
    <source>
        <dbReference type="ARBA" id="ARBA00023136"/>
    </source>
</evidence>
<organism evidence="9 10">
    <name type="scientific">Rhodotorula mucilaginosa</name>
    <name type="common">Yeast</name>
    <name type="synonym">Rhodotorula rubra</name>
    <dbReference type="NCBI Taxonomy" id="5537"/>
    <lineage>
        <taxon>Eukaryota</taxon>
        <taxon>Fungi</taxon>
        <taxon>Dikarya</taxon>
        <taxon>Basidiomycota</taxon>
        <taxon>Pucciniomycotina</taxon>
        <taxon>Microbotryomycetes</taxon>
        <taxon>Sporidiobolales</taxon>
        <taxon>Sporidiobolaceae</taxon>
        <taxon>Rhodotorula</taxon>
    </lineage>
</organism>
<feature type="compositionally biased region" description="Basic residues" evidence="6">
    <location>
        <begin position="52"/>
        <end position="62"/>
    </location>
</feature>
<evidence type="ECO:0000256" key="3">
    <source>
        <dbReference type="ARBA" id="ARBA00022692"/>
    </source>
</evidence>
<feature type="region of interest" description="Disordered" evidence="6">
    <location>
        <begin position="1891"/>
        <end position="1956"/>
    </location>
</feature>
<evidence type="ECO:0000256" key="7">
    <source>
        <dbReference type="SAM" id="Phobius"/>
    </source>
</evidence>
<evidence type="ECO:0000259" key="8">
    <source>
        <dbReference type="PROSITE" id="PS50086"/>
    </source>
</evidence>
<accession>A0A9P6VZX0</accession>
<evidence type="ECO:0000313" key="10">
    <source>
        <dbReference type="Proteomes" id="UP000777482"/>
    </source>
</evidence>
<dbReference type="Gene3D" id="1.10.8.270">
    <property type="entry name" value="putative rabgap domain of human tbc1 domain family member 14 like domains"/>
    <property type="match status" value="1"/>
</dbReference>
<feature type="region of interest" description="Disordered" evidence="6">
    <location>
        <begin position="1990"/>
        <end position="2034"/>
    </location>
</feature>
<feature type="transmembrane region" description="Helical" evidence="7">
    <location>
        <begin position="1852"/>
        <end position="1874"/>
    </location>
</feature>
<feature type="region of interest" description="Disordered" evidence="6">
    <location>
        <begin position="448"/>
        <end position="509"/>
    </location>
</feature>
<dbReference type="PANTHER" id="PTHR22957:SF502">
    <property type="entry name" value="SMALL G PROTEIN SIGNALING MODULATOR 2-RELATED"/>
    <property type="match status" value="1"/>
</dbReference>
<dbReference type="Proteomes" id="UP000777482">
    <property type="component" value="Unassembled WGS sequence"/>
</dbReference>
<feature type="compositionally biased region" description="Polar residues" evidence="6">
    <location>
        <begin position="1937"/>
        <end position="1954"/>
    </location>
</feature>
<evidence type="ECO:0000256" key="4">
    <source>
        <dbReference type="ARBA" id="ARBA00022989"/>
    </source>
</evidence>
<feature type="region of interest" description="Disordered" evidence="6">
    <location>
        <begin position="1499"/>
        <end position="1567"/>
    </location>
</feature>
<dbReference type="GO" id="GO:0005096">
    <property type="term" value="F:GTPase activator activity"/>
    <property type="evidence" value="ECO:0007669"/>
    <property type="project" value="UniProtKB-KW"/>
</dbReference>
<evidence type="ECO:0000313" key="9">
    <source>
        <dbReference type="EMBL" id="KAG0658577.1"/>
    </source>
</evidence>
<feature type="compositionally biased region" description="Polar residues" evidence="6">
    <location>
        <begin position="644"/>
        <end position="664"/>
    </location>
</feature>
<keyword evidence="3 7" id="KW-0812">Transmembrane</keyword>
<dbReference type="InterPro" id="IPR023395">
    <property type="entry name" value="MCP_dom_sf"/>
</dbReference>
<proteinExistence type="predicted"/>
<feature type="region of interest" description="Disordered" evidence="6">
    <location>
        <begin position="41"/>
        <end position="81"/>
    </location>
</feature>
<feature type="region of interest" description="Disordered" evidence="6">
    <location>
        <begin position="1"/>
        <end position="24"/>
    </location>
</feature>
<evidence type="ECO:0000256" key="6">
    <source>
        <dbReference type="SAM" id="MobiDB-lite"/>
    </source>
</evidence>
<reference evidence="9 10" key="1">
    <citation type="submission" date="2020-11" db="EMBL/GenBank/DDBJ databases">
        <title>Kefir isolates.</title>
        <authorList>
            <person name="Marcisauskas S."/>
            <person name="Kim Y."/>
            <person name="Blasche S."/>
        </authorList>
    </citation>
    <scope>NUCLEOTIDE SEQUENCE [LARGE SCALE GENOMIC DNA]</scope>
    <source>
        <strain evidence="9 10">KR</strain>
    </source>
</reference>
<feature type="domain" description="Rab-GAP TBC" evidence="8">
    <location>
        <begin position="1165"/>
        <end position="1411"/>
    </location>
</feature>
<dbReference type="EMBL" id="PUHQ01000064">
    <property type="protein sequence ID" value="KAG0658577.1"/>
    <property type="molecule type" value="Genomic_DNA"/>
</dbReference>
<dbReference type="PANTHER" id="PTHR22957">
    <property type="entry name" value="TBC1 DOMAIN FAMILY MEMBER GTPASE-ACTIVATING PROTEIN"/>
    <property type="match status" value="1"/>
</dbReference>
<evidence type="ECO:0000256" key="2">
    <source>
        <dbReference type="ARBA" id="ARBA00022468"/>
    </source>
</evidence>
<feature type="compositionally biased region" description="Pro residues" evidence="6">
    <location>
        <begin position="2007"/>
        <end position="2016"/>
    </location>
</feature>
<feature type="compositionally biased region" description="Basic and acidic residues" evidence="6">
    <location>
        <begin position="487"/>
        <end position="509"/>
    </location>
</feature>
<dbReference type="Gene3D" id="1.50.40.10">
    <property type="entry name" value="Mitochondrial carrier domain"/>
    <property type="match status" value="1"/>
</dbReference>
<dbReference type="InterPro" id="IPR000195">
    <property type="entry name" value="Rab-GAP-TBC_dom"/>
</dbReference>
<keyword evidence="2" id="KW-0343">GTPase activation</keyword>
<name>A0A9P6VZX0_RHOMI</name>
<feature type="region of interest" description="Disordered" evidence="6">
    <location>
        <begin position="625"/>
        <end position="667"/>
    </location>
</feature>
<dbReference type="InterPro" id="IPR035969">
    <property type="entry name" value="Rab-GAP_TBC_sf"/>
</dbReference>
<gene>
    <name evidence="9" type="primary">GYP7</name>
    <name evidence="9" type="ORF">C6P46_005697</name>
</gene>
<keyword evidence="4 7" id="KW-1133">Transmembrane helix</keyword>
<feature type="compositionally biased region" description="Polar residues" evidence="6">
    <location>
        <begin position="1550"/>
        <end position="1559"/>
    </location>
</feature>
<sequence>MTLELVRTTTRVPSDFNPRQRKPPYALMTDLQFVSERLEELQMEDTASGARPGHRRNRRGRKSASTAEGTEEEAAGSEDAYSHLTPRVRQFVLERVARKVEREKRYGPSIWYEDDESDAGRDFASQLRKDRSDRIDESVAKEGLFSKFFEPSGSRIEGFRSHPLVYVAEPLTDEVWTDIRPHLYKGLGRCVAHNILKHHGAPNVTSTMFDWNAITPTLLQQPAELSDAVWEYVQPQISQLIEEEKKNAHECSVVQAQSYADQKRLAKINAKKKFFRDRLAEVRDDHTDAKVQDYLPSLADFCRLPIVREFWDDPSFAISPTRQKEYIDKWRERFEEILEVAGEYKIDVRLAALKTILAATTDRSEAELDALDIDVLADPAYGDDFFLRPSSWVHCSFCGHFSTLAKVLRHRQELHAEHGLIMPAGLPREKIKDVEKFDVDQKVGKGAQVGRRSGANIERATADEDDEDEELGKKEDTATKAASRLQKVPDDDSKKAKESPAAAVREEPKPVVELSLEVACAMISVCEIGGIDADDPTLTSKDFDEKFEETRFVWKNGENGRTARRTWYELSLMMAMGGGPHTPPELSDQVTSRSSEDLVELMLASTDLNQSPKATGGLAQATELDSVTAASSSGSTASRDSTLPPGTTASMYAGNQTPISNTSTNDDEDERLAELLWCKSAVYLNPSLTAAPTAGMPGFLAIVRTKTEQGGWQHLISWIPEKLVEGTRDFDAFVLVELSSQDERDVLVHLPPPMESTTDATRSNSPRSYAFSYPIASVYSVQVRPPTLTSWIGTVTISLYGGVTLPPLHFHDDESKSTLLDQDRRALALGVSSSSSATPVGGNVPVAIPLAPSWGGEAFVSRLKKHARVVRSQLDPSVFLINPSRIDLEAHVAGLALTDDGGAVPVGAMQGVRARVTGASGSRDNNGLARSPPDPQQRTSILHQSSPVSGSSGRTRTRMHRAQQLSTGGKPSSQQDEWPDDLDAASSSGNDPGSASMDALTFSVLNGFSRITRSARQISQQAASTVLSHPLAKPLAKHVPKPIAQFALAPGEVSKLTDAAGVGAYDAARVYLAKWARIVAEEGERARKVEYGVDDSAFLGDELGESTGVFEVLAKTYLLKQKPRSTRAPSTPIQLEEWRAWFEPEEGRLLLDEQEARRRIFQRGLADNDVRKQVWPFLLKLYPWTSTRQERAAIAEARSAEYDAAKRGWMDDEALHKTERYLEEDHRVEIDCRRTDRTHPLFLSDVPPEEQGAHPPSNAHVMAMHDVLMTWVFAPSRSASDTPPEPAAAAAEAGEPLAPVPAPRNYVQGMSDLFSPLYVVLEGEQWLCYALFENQMERHADNFLVDQSGMARQLAELQSLLRVMDRGLYHHFETTGSLNLFFCFRWFLTSFKREFSFDDTIKLWEIFFTDYLGTHFHHFFALAILEANRDVIVRYLREFDEVRFPSGLCCPQFFADAVESEQILKYINELSQTLDLATLISDAEVLYLTLREIVDASTPAPKPESGLRQRNVGRNADRVVGDFPPTEEDAEEVKRERHAGDDHPLVYPDAQSQEASAETDSSKSGSNAASASAAFSRALAGMLAFMFKRPIRLFRPVKISTMAGIQAIAEEQGRSVTPAFVRGLIRKEGWRFFPKHVLPPLTINALIGLTLFTTYTTTESLLHARFDSPAATYLMIPFVSGAFAGAAQTLISAPLDNARHLLLRRQRFLRQAAEIPRASRRQRLRTATGGSAGLPFTSWWTLLRDSVFSVGSSKPATLSSELPAAIAKLSGRERLERARRWARRGWSFFTLSVTKDGAAFGAFFLVFECGREASRRFGLAYDGISLPSLSTFDDREGESPVHDKQRRSASGLILQSLGILISGGIAGWVFSLVARPFERVRAAIYEGRAKWAEQQSRPNGTSRRGGADTGDGRRQKKQRARSAGGASERKSWAELAASTTSLSRGDNNSQTTAPGATMPGALVLVRQACHQYGTTRFLFGPRSALQALDAQRQRASILPSATGKPMSSPPKRPTPGPTRLSARGKQAAASAQTSASTRLLRVGTTVLRYVPPYAIGFFAYAIVSGDLKIEV</sequence>
<keyword evidence="10" id="KW-1185">Reference proteome</keyword>
<dbReference type="Pfam" id="PF00566">
    <property type="entry name" value="RabGAP-TBC"/>
    <property type="match status" value="1"/>
</dbReference>
<dbReference type="SUPFAM" id="SSF47923">
    <property type="entry name" value="Ypt/Rab-GAP domain of gyp1p"/>
    <property type="match status" value="2"/>
</dbReference>
<comment type="subcellular location">
    <subcellularLocation>
        <location evidence="1">Membrane</location>
    </subcellularLocation>
</comment>
<feature type="transmembrane region" description="Helical" evidence="7">
    <location>
        <begin position="1786"/>
        <end position="1807"/>
    </location>
</feature>
<evidence type="ECO:0000256" key="1">
    <source>
        <dbReference type="ARBA" id="ARBA00004370"/>
    </source>
</evidence>
<keyword evidence="5 7" id="KW-0472">Membrane</keyword>
<feature type="compositionally biased region" description="Basic and acidic residues" evidence="6">
    <location>
        <begin position="1532"/>
        <end position="1544"/>
    </location>
</feature>
<dbReference type="SUPFAM" id="SSF103506">
    <property type="entry name" value="Mitochondrial carrier"/>
    <property type="match status" value="1"/>
</dbReference>
<feature type="compositionally biased region" description="Low complexity" evidence="6">
    <location>
        <begin position="626"/>
        <end position="642"/>
    </location>
</feature>